<dbReference type="AlphaFoldDB" id="A0A160SZ64"/>
<dbReference type="Gene3D" id="3.90.1180.10">
    <property type="entry name" value="Ribosomal protein L13"/>
    <property type="match status" value="1"/>
</dbReference>
<dbReference type="GO" id="GO:0006412">
    <property type="term" value="P:translation"/>
    <property type="evidence" value="ECO:0007669"/>
    <property type="project" value="UniProtKB-UniRule"/>
</dbReference>
<dbReference type="SUPFAM" id="SSF52161">
    <property type="entry name" value="Ribosomal protein L13"/>
    <property type="match status" value="1"/>
</dbReference>
<organism evidence="7 8">
    <name type="scientific">Buchnera aphidicola subsp. Tuberolachnus salignus</name>
    <dbReference type="NCBI Taxonomy" id="98804"/>
    <lineage>
        <taxon>Bacteria</taxon>
        <taxon>Pseudomonadati</taxon>
        <taxon>Pseudomonadota</taxon>
        <taxon>Gammaproteobacteria</taxon>
        <taxon>Enterobacterales</taxon>
        <taxon>Erwiniaceae</taxon>
        <taxon>Buchnera</taxon>
    </lineage>
</organism>
<evidence type="ECO:0000256" key="2">
    <source>
        <dbReference type="ARBA" id="ARBA00011838"/>
    </source>
</evidence>
<dbReference type="OrthoDB" id="9801330at2"/>
<comment type="similarity">
    <text evidence="1 6">Belongs to the universal ribosomal protein uL13 family.</text>
</comment>
<accession>A0A160SZ64</accession>
<dbReference type="InterPro" id="IPR005823">
    <property type="entry name" value="Ribosomal_uL13_bac-type"/>
</dbReference>
<keyword evidence="3 6" id="KW-0689">Ribosomal protein</keyword>
<dbReference type="PANTHER" id="PTHR11545:SF2">
    <property type="entry name" value="LARGE RIBOSOMAL SUBUNIT PROTEIN UL13M"/>
    <property type="match status" value="1"/>
</dbReference>
<dbReference type="GO" id="GO:0022625">
    <property type="term" value="C:cytosolic large ribosomal subunit"/>
    <property type="evidence" value="ECO:0007669"/>
    <property type="project" value="TreeGrafter"/>
</dbReference>
<reference evidence="8" key="1">
    <citation type="submission" date="2015-10" db="EMBL/GenBank/DDBJ databases">
        <authorList>
            <person name="Manzano-Marin A."/>
            <person name="Manzano-Marin A."/>
        </authorList>
    </citation>
    <scope>NUCLEOTIDE SEQUENCE [LARGE SCALE GENOMIC DNA]</scope>
    <source>
        <strain evidence="8">BTs</strain>
    </source>
</reference>
<evidence type="ECO:0000313" key="8">
    <source>
        <dbReference type="Proteomes" id="UP000243633"/>
    </source>
</evidence>
<evidence type="ECO:0000256" key="1">
    <source>
        <dbReference type="ARBA" id="ARBA00006227"/>
    </source>
</evidence>
<dbReference type="InterPro" id="IPR036899">
    <property type="entry name" value="Ribosomal_uL13_sf"/>
</dbReference>
<dbReference type="RefSeq" id="WP_075472711.1">
    <property type="nucleotide sequence ID" value="NZ_CP135003.1"/>
</dbReference>
<dbReference type="InterPro" id="IPR005822">
    <property type="entry name" value="Ribosomal_uL13"/>
</dbReference>
<dbReference type="STRING" id="98804.BTSPAZIEG_0265"/>
<evidence type="ECO:0000256" key="3">
    <source>
        <dbReference type="ARBA" id="ARBA00022980"/>
    </source>
</evidence>
<evidence type="ECO:0000256" key="6">
    <source>
        <dbReference type="HAMAP-Rule" id="MF_01366"/>
    </source>
</evidence>
<name>A0A160SZ64_BUCTT</name>
<keyword evidence="4 6" id="KW-0687">Ribonucleoprotein</keyword>
<dbReference type="GO" id="GO:0017148">
    <property type="term" value="P:negative regulation of translation"/>
    <property type="evidence" value="ECO:0007669"/>
    <property type="project" value="TreeGrafter"/>
</dbReference>
<gene>
    <name evidence="6 7" type="primary">rplM</name>
    <name evidence="7" type="ORF">BTSPAZIEG_0265</name>
</gene>
<dbReference type="PATRIC" id="fig|98804.3.peg.252"/>
<dbReference type="HAMAP" id="MF_01366">
    <property type="entry name" value="Ribosomal_uL13"/>
    <property type="match status" value="1"/>
</dbReference>
<dbReference type="CDD" id="cd00392">
    <property type="entry name" value="Ribosomal_L13"/>
    <property type="match status" value="1"/>
</dbReference>
<dbReference type="GO" id="GO:0003729">
    <property type="term" value="F:mRNA binding"/>
    <property type="evidence" value="ECO:0007669"/>
    <property type="project" value="UniProtKB-ARBA"/>
</dbReference>
<comment type="subunit">
    <text evidence="2 6">Part of the 50S ribosomal subunit.</text>
</comment>
<dbReference type="FunFam" id="3.90.1180.10:FF:000001">
    <property type="entry name" value="50S ribosomal protein L13"/>
    <property type="match status" value="1"/>
</dbReference>
<protein>
    <recommendedName>
        <fullName evidence="5 6">Large ribosomal subunit protein uL13</fullName>
    </recommendedName>
</protein>
<dbReference type="GO" id="GO:0003735">
    <property type="term" value="F:structural constituent of ribosome"/>
    <property type="evidence" value="ECO:0007669"/>
    <property type="project" value="InterPro"/>
</dbReference>
<comment type="function">
    <text evidence="6">This protein is one of the early assembly proteins of the 50S ribosomal subunit, although it is not seen to bind rRNA by itself. It is important during the early stages of 50S assembly.</text>
</comment>
<keyword evidence="8" id="KW-1185">Reference proteome</keyword>
<evidence type="ECO:0000313" key="7">
    <source>
        <dbReference type="EMBL" id="CUR53236.1"/>
    </source>
</evidence>
<evidence type="ECO:0000256" key="4">
    <source>
        <dbReference type="ARBA" id="ARBA00023274"/>
    </source>
</evidence>
<dbReference type="EMBL" id="LN890285">
    <property type="protein sequence ID" value="CUR53236.1"/>
    <property type="molecule type" value="Genomic_DNA"/>
</dbReference>
<dbReference type="PANTHER" id="PTHR11545">
    <property type="entry name" value="RIBOSOMAL PROTEIN L13"/>
    <property type="match status" value="1"/>
</dbReference>
<dbReference type="Proteomes" id="UP000243633">
    <property type="component" value="Chromosome 1"/>
</dbReference>
<sequence>MKSYCVKKDVILKKWYYIDATNKILGRISTIIAKYLKGKHKPEYTPNLDMGDYIIVLNASKILVSGKKFQNKVYYHHTGHVGGLKKITFQEMINKFPERIIKKSVKGMLPKNILGRCMLKKLKIFSKNIHCHHSQKPIFLNV</sequence>
<dbReference type="PIRSF" id="PIRSF002181">
    <property type="entry name" value="Ribosomal_L13"/>
    <property type="match status" value="1"/>
</dbReference>
<dbReference type="Pfam" id="PF00572">
    <property type="entry name" value="Ribosomal_L13"/>
    <property type="match status" value="1"/>
</dbReference>
<proteinExistence type="inferred from homology"/>
<evidence type="ECO:0000256" key="5">
    <source>
        <dbReference type="ARBA" id="ARBA00035201"/>
    </source>
</evidence>
<dbReference type="NCBIfam" id="TIGR01066">
    <property type="entry name" value="rplM_bact"/>
    <property type="match status" value="1"/>
</dbReference>